<evidence type="ECO:0000313" key="2">
    <source>
        <dbReference type="Proteomes" id="UP001207468"/>
    </source>
</evidence>
<comment type="caution">
    <text evidence="1">The sequence shown here is derived from an EMBL/GenBank/DDBJ whole genome shotgun (WGS) entry which is preliminary data.</text>
</comment>
<dbReference type="EMBL" id="JAGFNK010000017">
    <property type="protein sequence ID" value="KAI9511749.1"/>
    <property type="molecule type" value="Genomic_DNA"/>
</dbReference>
<organism evidence="1 2">
    <name type="scientific">Russula earlei</name>
    <dbReference type="NCBI Taxonomy" id="71964"/>
    <lineage>
        <taxon>Eukaryota</taxon>
        <taxon>Fungi</taxon>
        <taxon>Dikarya</taxon>
        <taxon>Basidiomycota</taxon>
        <taxon>Agaricomycotina</taxon>
        <taxon>Agaricomycetes</taxon>
        <taxon>Russulales</taxon>
        <taxon>Russulaceae</taxon>
        <taxon>Russula</taxon>
    </lineage>
</organism>
<sequence>MLDPWSDFAGKLSLDALVVAMQQATLFARSDDSNDSEDFDYLPRRPSSLPDKYRQSLIDPLVRITGMFQDWLDRHSKPSSALNPTSTPVTSPLPTTPPSTPSTPSPTPTTLSPSAPLSSSQVPSTPSDTPTGNPSGSETSPNVTASVSSSSGPSYPSTTSTPSSPVKQSSDSESNAVLESSPSNSLSSTHHGISKSILAVIVVFTLFIFFALVLAAIAFCVHRARRSASPSLKSDDEQMNYDRRDPNPPVVTVIPEMQTSRPLSDISVYSEPHSFAPRNADTHHVDRPVITPLRLDSSLPTPELGGGGMAAQSFSAELQPPSSQWAYEYEASSDDGSPRTTNRPLPATPPTAPLSFRRRD</sequence>
<keyword evidence="2" id="KW-1185">Reference proteome</keyword>
<proteinExistence type="predicted"/>
<gene>
    <name evidence="1" type="ORF">F5148DRAFT_1168527</name>
</gene>
<name>A0ACC0UL12_9AGAM</name>
<evidence type="ECO:0000313" key="1">
    <source>
        <dbReference type="EMBL" id="KAI9511749.1"/>
    </source>
</evidence>
<dbReference type="Proteomes" id="UP001207468">
    <property type="component" value="Unassembled WGS sequence"/>
</dbReference>
<reference evidence="1" key="1">
    <citation type="submission" date="2021-03" db="EMBL/GenBank/DDBJ databases">
        <title>Evolutionary priming and transition to the ectomycorrhizal habit in an iconic lineage of mushroom-forming fungi: is preadaptation a requirement?</title>
        <authorList>
            <consortium name="DOE Joint Genome Institute"/>
            <person name="Looney B.P."/>
            <person name="Miyauchi S."/>
            <person name="Morin E."/>
            <person name="Drula E."/>
            <person name="Courty P.E."/>
            <person name="Chicoki N."/>
            <person name="Fauchery L."/>
            <person name="Kohler A."/>
            <person name="Kuo A."/>
            <person name="LaButti K."/>
            <person name="Pangilinan J."/>
            <person name="Lipzen A."/>
            <person name="Riley R."/>
            <person name="Andreopoulos W."/>
            <person name="He G."/>
            <person name="Johnson J."/>
            <person name="Barry K.W."/>
            <person name="Grigoriev I.V."/>
            <person name="Nagy L."/>
            <person name="Hibbett D."/>
            <person name="Henrissat B."/>
            <person name="Matheny P.B."/>
            <person name="Labbe J."/>
            <person name="Martin A.F."/>
        </authorList>
    </citation>
    <scope>NUCLEOTIDE SEQUENCE</scope>
    <source>
        <strain evidence="1">BPL698</strain>
    </source>
</reference>
<accession>A0ACC0UL12</accession>
<protein>
    <submittedName>
        <fullName evidence="1">Uncharacterized protein</fullName>
    </submittedName>
</protein>